<keyword evidence="5" id="KW-1185">Reference proteome</keyword>
<evidence type="ECO:0008006" key="6">
    <source>
        <dbReference type="Google" id="ProtNLM"/>
    </source>
</evidence>
<keyword evidence="2" id="KW-1133">Transmembrane helix</keyword>
<dbReference type="GeneID" id="28767150"/>
<protein>
    <recommendedName>
        <fullName evidence="6">Mid2 domain-containing protein</fullName>
    </recommendedName>
</protein>
<dbReference type="AlphaFoldDB" id="A0A177C268"/>
<feature type="compositionally biased region" description="Pro residues" evidence="1">
    <location>
        <begin position="416"/>
        <end position="426"/>
    </location>
</feature>
<proteinExistence type="predicted"/>
<keyword evidence="3" id="KW-0732">Signal</keyword>
<dbReference type="RefSeq" id="XP_018031192.1">
    <property type="nucleotide sequence ID" value="XM_018183664.1"/>
</dbReference>
<organism evidence="4 5">
    <name type="scientific">Paraphaeosphaeria sporulosa</name>
    <dbReference type="NCBI Taxonomy" id="1460663"/>
    <lineage>
        <taxon>Eukaryota</taxon>
        <taxon>Fungi</taxon>
        <taxon>Dikarya</taxon>
        <taxon>Ascomycota</taxon>
        <taxon>Pezizomycotina</taxon>
        <taxon>Dothideomycetes</taxon>
        <taxon>Pleosporomycetidae</taxon>
        <taxon>Pleosporales</taxon>
        <taxon>Massarineae</taxon>
        <taxon>Didymosphaeriaceae</taxon>
        <taxon>Paraphaeosphaeria</taxon>
    </lineage>
</organism>
<keyword evidence="2" id="KW-0812">Transmembrane</keyword>
<feature type="compositionally biased region" description="Gly residues" evidence="1">
    <location>
        <begin position="41"/>
        <end position="54"/>
    </location>
</feature>
<dbReference type="STRING" id="1460663.A0A177C268"/>
<dbReference type="Proteomes" id="UP000077069">
    <property type="component" value="Unassembled WGS sequence"/>
</dbReference>
<feature type="region of interest" description="Disordered" evidence="1">
    <location>
        <begin position="25"/>
        <end position="102"/>
    </location>
</feature>
<keyword evidence="2" id="KW-0472">Membrane</keyword>
<feature type="chain" id="PRO_5008057644" description="Mid2 domain-containing protein" evidence="3">
    <location>
        <begin position="25"/>
        <end position="438"/>
    </location>
</feature>
<feature type="transmembrane region" description="Helical" evidence="2">
    <location>
        <begin position="268"/>
        <end position="287"/>
    </location>
</feature>
<evidence type="ECO:0000256" key="1">
    <source>
        <dbReference type="SAM" id="MobiDB-lite"/>
    </source>
</evidence>
<reference evidence="4 5" key="1">
    <citation type="submission" date="2016-05" db="EMBL/GenBank/DDBJ databases">
        <title>Comparative analysis of secretome profiles of manganese(II)-oxidizing ascomycete fungi.</title>
        <authorList>
            <consortium name="DOE Joint Genome Institute"/>
            <person name="Zeiner C.A."/>
            <person name="Purvine S.O."/>
            <person name="Zink E.M."/>
            <person name="Wu S."/>
            <person name="Pasa-Tolic L."/>
            <person name="Chaput D.L."/>
            <person name="Haridas S."/>
            <person name="Grigoriev I.V."/>
            <person name="Santelli C.M."/>
            <person name="Hansel C.M."/>
        </authorList>
    </citation>
    <scope>NUCLEOTIDE SEQUENCE [LARGE SCALE GENOMIC DNA]</scope>
    <source>
        <strain evidence="4 5">AP3s5-JAC2a</strain>
    </source>
</reference>
<dbReference type="InParanoid" id="A0A177C268"/>
<gene>
    <name evidence="4" type="ORF">CC84DRAFT_1229351</name>
</gene>
<evidence type="ECO:0000313" key="5">
    <source>
        <dbReference type="Proteomes" id="UP000077069"/>
    </source>
</evidence>
<dbReference type="EMBL" id="KV441558">
    <property type="protein sequence ID" value="OAG00827.1"/>
    <property type="molecule type" value="Genomic_DNA"/>
</dbReference>
<accession>A0A177C268</accession>
<feature type="compositionally biased region" description="Polar residues" evidence="1">
    <location>
        <begin position="83"/>
        <end position="94"/>
    </location>
</feature>
<feature type="region of interest" description="Disordered" evidence="1">
    <location>
        <begin position="355"/>
        <end position="438"/>
    </location>
</feature>
<evidence type="ECO:0000256" key="3">
    <source>
        <dbReference type="SAM" id="SignalP"/>
    </source>
</evidence>
<feature type="signal peptide" evidence="3">
    <location>
        <begin position="1"/>
        <end position="24"/>
    </location>
</feature>
<name>A0A177C268_9PLEO</name>
<evidence type="ECO:0000256" key="2">
    <source>
        <dbReference type="SAM" id="Phobius"/>
    </source>
</evidence>
<evidence type="ECO:0000313" key="4">
    <source>
        <dbReference type="EMBL" id="OAG00827.1"/>
    </source>
</evidence>
<sequence length="438" mass="45119">MISSNISAAWLCWTLVSGLRAVEAQDNGGGGSVPSTDGNANSGGGNGGFGNGSHRGGRRFGHQSGFRNGGRFGSGRNDGQQGGDQTATNDSSGEVDNKDTEGVLISSSPTTFFMPLETSAAPASITVETTALPEAKNGLHTASSRPTGSFGKPSSVVDMLSMLQSSPATLVGIPYVAPSISEIVQSLSSLSVPGPHSSLRPVSSLTTTRLTVTSSKTVYVNSTPLSFPESALAEANSSASTQATQAPSLDLAPLPTSSLKPFSGGEKAGVGIGITLAILVIVGAIAYEFHRRSKMKAHESLGSETGSQHEGSPPRRSVLTSAFTSFFGPHDKREQKGDPEWSIESAEKVSIVRAGSVKSVESQTRPITPPLPSLPLSGPRHAPSGSDTELLKVGMRVPERKPTPGLADMALRSNPPVSPGSFPSPPRAGKTGSWPLPE</sequence>
<dbReference type="OrthoDB" id="3801448at2759"/>